<dbReference type="InterPro" id="IPR006311">
    <property type="entry name" value="TAT_signal"/>
</dbReference>
<protein>
    <recommendedName>
        <fullName evidence="2">SsuA/THI5-like domain-containing protein</fullName>
    </recommendedName>
</protein>
<dbReference type="Proteomes" id="UP000824496">
    <property type="component" value="Chromosome"/>
</dbReference>
<reference evidence="3 4" key="1">
    <citation type="submission" date="2021-08" db="EMBL/GenBank/DDBJ databases">
        <title>Whole genome sequence of novel Actinomyces species strain MAS-1.</title>
        <authorList>
            <person name="Saito M."/>
            <person name="Kuwahara N."/>
            <person name="Takizawa T."/>
            <person name="Gotouda H."/>
            <person name="Ochiai T."/>
        </authorList>
    </citation>
    <scope>NUCLEOTIDE SEQUENCE [LARGE SCALE GENOMIC DNA]</scope>
    <source>
        <strain evidence="3 4">MAS-1</strain>
    </source>
</reference>
<dbReference type="SUPFAM" id="SSF53850">
    <property type="entry name" value="Periplasmic binding protein-like II"/>
    <property type="match status" value="1"/>
</dbReference>
<evidence type="ECO:0000256" key="1">
    <source>
        <dbReference type="SAM" id="MobiDB-lite"/>
    </source>
</evidence>
<feature type="domain" description="SsuA/THI5-like" evidence="2">
    <location>
        <begin position="72"/>
        <end position="281"/>
    </location>
</feature>
<dbReference type="InterPro" id="IPR027939">
    <property type="entry name" value="NMT1/THI5"/>
</dbReference>
<evidence type="ECO:0000259" key="2">
    <source>
        <dbReference type="Pfam" id="PF09084"/>
    </source>
</evidence>
<accession>A0ABN6KC44</accession>
<organism evidence="3 4">
    <name type="scientific">Actinomyces capricornis</name>
    <dbReference type="NCBI Taxonomy" id="2755559"/>
    <lineage>
        <taxon>Bacteria</taxon>
        <taxon>Bacillati</taxon>
        <taxon>Actinomycetota</taxon>
        <taxon>Actinomycetes</taxon>
        <taxon>Actinomycetales</taxon>
        <taxon>Actinomycetaceae</taxon>
        <taxon>Actinomyces</taxon>
    </lineage>
</organism>
<evidence type="ECO:0000313" key="4">
    <source>
        <dbReference type="Proteomes" id="UP000824496"/>
    </source>
</evidence>
<dbReference type="PANTHER" id="PTHR31528">
    <property type="entry name" value="4-AMINO-5-HYDROXYMETHYL-2-METHYLPYRIMIDINE PHOSPHATE SYNTHASE THI11-RELATED"/>
    <property type="match status" value="1"/>
</dbReference>
<proteinExistence type="predicted"/>
<dbReference type="PANTHER" id="PTHR31528:SF15">
    <property type="entry name" value="RIBOFLAVIN-BINDING PROTEIN RIBY"/>
    <property type="match status" value="1"/>
</dbReference>
<gene>
    <name evidence="3" type="ORF">MANAM107_24230</name>
</gene>
<dbReference type="InterPro" id="IPR015168">
    <property type="entry name" value="SsuA/THI5"/>
</dbReference>
<sequence length="358" mass="36571">MTRPSARALPHRPAPSAPSSAAGPMTPRRRLLAGGLVLGAGGLLAACSSGTASRAASGAAQGLTLGLTYTPNIQFAPFYLAQSQGKYAPSVELRHHGAQEGLFDALQAGTEQLVVAGADEAVVATSNGSDLVVVGGFYQAYPVCIIVPQDSPITTPADMAGRTVGLPGRLGENWYGLQLAMDGAGLTEEDLTIQEIGYTQQAALVGGKVDAIIGYSNNDAVQIRQSGTPVRTIAVAEDVPLIGASLVTSRAVLQERREDLADAVIASTDGMSAFVKDPDAAVKAAAAHVPDLVEATQAARAREVAVATGELIRPSSETVIGELSHDRVATMVDFLAGHGLLGSTPVSAEEAAVSLTGE</sequence>
<dbReference type="EMBL" id="AP025017">
    <property type="protein sequence ID" value="BDA65589.1"/>
    <property type="molecule type" value="Genomic_DNA"/>
</dbReference>
<keyword evidence="4" id="KW-1185">Reference proteome</keyword>
<feature type="region of interest" description="Disordered" evidence="1">
    <location>
        <begin position="1"/>
        <end position="26"/>
    </location>
</feature>
<dbReference type="PROSITE" id="PS51318">
    <property type="entry name" value="TAT"/>
    <property type="match status" value="1"/>
</dbReference>
<dbReference type="Pfam" id="PF09084">
    <property type="entry name" value="NMT1"/>
    <property type="match status" value="1"/>
</dbReference>
<name>A0ABN6KC44_9ACTO</name>
<evidence type="ECO:0000313" key="3">
    <source>
        <dbReference type="EMBL" id="BDA65589.1"/>
    </source>
</evidence>
<dbReference type="Gene3D" id="3.40.190.10">
    <property type="entry name" value="Periplasmic binding protein-like II"/>
    <property type="match status" value="2"/>
</dbReference>